<dbReference type="RefSeq" id="WP_184152102.1">
    <property type="nucleotide sequence ID" value="NZ_JACHKA010000001.1"/>
</dbReference>
<evidence type="ECO:0000313" key="4">
    <source>
        <dbReference type="Proteomes" id="UP001138540"/>
    </source>
</evidence>
<protein>
    <submittedName>
        <fullName evidence="3">Exopolyphosphatase/guanosine-5'-triphosphate, 3'-diphosphate pyrophosphatase</fullName>
        <ecNumber evidence="3">3.6.1.11</ecNumber>
        <ecNumber evidence="3">3.6.1.40</ecNumber>
    </submittedName>
</protein>
<dbReference type="EC" id="3.6.1.11" evidence="3"/>
<dbReference type="GO" id="GO:0008894">
    <property type="term" value="F:guanosine-5'-triphosphate,3'-diphosphate diphosphatase activity"/>
    <property type="evidence" value="ECO:0007669"/>
    <property type="project" value="UniProtKB-EC"/>
</dbReference>
<dbReference type="CDD" id="cd24052">
    <property type="entry name" value="ASKHA_NBD_HpPPX-GppA-like"/>
    <property type="match status" value="1"/>
</dbReference>
<feature type="domain" description="Exopolyphosphatase C-terminal" evidence="2">
    <location>
        <begin position="357"/>
        <end position="496"/>
    </location>
</feature>
<dbReference type="InterPro" id="IPR050273">
    <property type="entry name" value="GppA/Ppx_hydrolase"/>
</dbReference>
<keyword evidence="3" id="KW-0378">Hydrolase</keyword>
<dbReference type="GO" id="GO:0004309">
    <property type="term" value="F:exopolyphosphatase activity"/>
    <property type="evidence" value="ECO:0007669"/>
    <property type="project" value="UniProtKB-EC"/>
</dbReference>
<feature type="domain" description="Ppx/GppA phosphatase N-terminal" evidence="1">
    <location>
        <begin position="47"/>
        <end position="314"/>
    </location>
</feature>
<dbReference type="EMBL" id="JACHKA010000001">
    <property type="protein sequence ID" value="MBB5985561.1"/>
    <property type="molecule type" value="Genomic_DNA"/>
</dbReference>
<gene>
    <name evidence="3" type="ORF">HNP60_001535</name>
</gene>
<dbReference type="Pfam" id="PF21697">
    <property type="entry name" value="Ppx_C"/>
    <property type="match status" value="1"/>
</dbReference>
<dbReference type="Gene3D" id="3.30.420.150">
    <property type="entry name" value="Exopolyphosphatase. Domain 2"/>
    <property type="match status" value="1"/>
</dbReference>
<dbReference type="InterPro" id="IPR043129">
    <property type="entry name" value="ATPase_NBD"/>
</dbReference>
<sequence length="503" mass="54174">MTLLDRPTGQSRQTTLKGAHFRRTAIIDIGSNSVRLVVYDGPRRVPFILFNEKIMAGLGADIGRTGRIGERAIERGLQALERFSRLIEEMAVEEVICVATAAVRDAGNGAEFIERADSLGFQVRMLSGEEEGRASAFGLLSGIPQAEGIMGDLGGGSLELVRVGSGGVGQAVSLPLGVFRIGEIRRRGKKALAQRFDELLHQLGGDDLPADVPFYLIGGSWRALARLDMQITGYPLPILHHYEMTPDRPAALLQWLERAQKADLKGLPAVSSARLPGLPDAAHMLVAIVERLRPSRLTVSAFGLREGLLYEQLPPELAEQDPLLVAARIEGDAQGRFVGHGDQIAGWIAPLFESDPPEWARVRLAACLLADVGWRANPDFRAERGLEFALHGNWPGVTAAERAAMAQALHANFGGGNMIAPALEALAPPEFLRRAIQWGLAIRLCQRLSGGAESPLQGSSLGMRDGTIILKLEPEYAALAGEAIDRRLRQLGSAMGAGFLVDA</sequence>
<dbReference type="Proteomes" id="UP001138540">
    <property type="component" value="Unassembled WGS sequence"/>
</dbReference>
<dbReference type="PANTHER" id="PTHR30005:SF0">
    <property type="entry name" value="RETROGRADE REGULATION PROTEIN 2"/>
    <property type="match status" value="1"/>
</dbReference>
<dbReference type="SUPFAM" id="SSF109604">
    <property type="entry name" value="HD-domain/PDEase-like"/>
    <property type="match status" value="1"/>
</dbReference>
<evidence type="ECO:0000313" key="3">
    <source>
        <dbReference type="EMBL" id="MBB5985561.1"/>
    </source>
</evidence>
<evidence type="ECO:0000259" key="1">
    <source>
        <dbReference type="Pfam" id="PF02541"/>
    </source>
</evidence>
<reference evidence="3 4" key="1">
    <citation type="submission" date="2020-08" db="EMBL/GenBank/DDBJ databases">
        <title>Exploring microbial biodiversity for novel pathways involved in the catabolism of aromatic compounds derived from lignin.</title>
        <authorList>
            <person name="Elkins J."/>
        </authorList>
    </citation>
    <scope>NUCLEOTIDE SEQUENCE [LARGE SCALE GENOMIC DNA]</scope>
    <source>
        <strain evidence="3 4">B1D3A</strain>
    </source>
</reference>
<dbReference type="InterPro" id="IPR048951">
    <property type="entry name" value="Ppx_C"/>
</dbReference>
<proteinExistence type="predicted"/>
<keyword evidence="4" id="KW-1185">Reference proteome</keyword>
<evidence type="ECO:0000259" key="2">
    <source>
        <dbReference type="Pfam" id="PF21697"/>
    </source>
</evidence>
<dbReference type="Gene3D" id="3.30.420.40">
    <property type="match status" value="1"/>
</dbReference>
<dbReference type="PANTHER" id="PTHR30005">
    <property type="entry name" value="EXOPOLYPHOSPHATASE"/>
    <property type="match status" value="1"/>
</dbReference>
<accession>A0ABR6NE86</accession>
<name>A0ABR6NE86_9SPHN</name>
<comment type="caution">
    <text evidence="3">The sequence shown here is derived from an EMBL/GenBank/DDBJ whole genome shotgun (WGS) entry which is preliminary data.</text>
</comment>
<dbReference type="Pfam" id="PF02541">
    <property type="entry name" value="Ppx-GppA"/>
    <property type="match status" value="1"/>
</dbReference>
<dbReference type="EC" id="3.6.1.40" evidence="3"/>
<organism evidence="3 4">
    <name type="scientific">Sphingobium lignivorans</name>
    <dbReference type="NCBI Taxonomy" id="2735886"/>
    <lineage>
        <taxon>Bacteria</taxon>
        <taxon>Pseudomonadati</taxon>
        <taxon>Pseudomonadota</taxon>
        <taxon>Alphaproteobacteria</taxon>
        <taxon>Sphingomonadales</taxon>
        <taxon>Sphingomonadaceae</taxon>
        <taxon>Sphingobium</taxon>
    </lineage>
</organism>
<dbReference type="Gene3D" id="1.10.3210.10">
    <property type="entry name" value="Hypothetical protein af1432"/>
    <property type="match status" value="1"/>
</dbReference>
<dbReference type="SUPFAM" id="SSF53067">
    <property type="entry name" value="Actin-like ATPase domain"/>
    <property type="match status" value="2"/>
</dbReference>
<dbReference type="InterPro" id="IPR003695">
    <property type="entry name" value="Ppx_GppA_N"/>
</dbReference>